<dbReference type="GO" id="GO:0005737">
    <property type="term" value="C:cytoplasm"/>
    <property type="evidence" value="ECO:0007669"/>
    <property type="project" value="UniProtKB-SubCell"/>
</dbReference>
<evidence type="ECO:0000313" key="16">
    <source>
        <dbReference type="Proteomes" id="UP000091979"/>
    </source>
</evidence>
<name>A0A1B7XEL0_9BACT</name>
<dbReference type="PRINTS" id="PR00773">
    <property type="entry name" value="GRPEPROTEIN"/>
</dbReference>
<feature type="region of interest" description="Disordered" evidence="14">
    <location>
        <begin position="1"/>
        <end position="23"/>
    </location>
</feature>
<comment type="caution">
    <text evidence="15">The sequence shown here is derived from an EMBL/GenBank/DDBJ whole genome shotgun (WGS) entry which is preliminary data.</text>
</comment>
<dbReference type="SUPFAM" id="SSF58014">
    <property type="entry name" value="Coiled-coil domain of nucleotide exchange factor GrpE"/>
    <property type="match status" value="1"/>
</dbReference>
<protein>
    <recommendedName>
        <fullName evidence="8 10">Protein GrpE</fullName>
    </recommendedName>
    <alternativeName>
        <fullName evidence="9 10">HSP-70 cofactor</fullName>
    </alternativeName>
</protein>
<evidence type="ECO:0000256" key="13">
    <source>
        <dbReference type="SAM" id="Coils"/>
    </source>
</evidence>
<dbReference type="OrthoDB" id="9789811at2"/>
<dbReference type="PANTHER" id="PTHR21237">
    <property type="entry name" value="GRPE PROTEIN"/>
    <property type="match status" value="1"/>
</dbReference>
<dbReference type="EMBL" id="JXMS01000009">
    <property type="protein sequence ID" value="OBQ52631.1"/>
    <property type="molecule type" value="Genomic_DNA"/>
</dbReference>
<evidence type="ECO:0000256" key="8">
    <source>
        <dbReference type="ARBA" id="ARBA00072274"/>
    </source>
</evidence>
<evidence type="ECO:0000256" key="4">
    <source>
        <dbReference type="ARBA" id="ARBA00022490"/>
    </source>
</evidence>
<comment type="subunit">
    <text evidence="3 10">Homodimer.</text>
</comment>
<dbReference type="Pfam" id="PF01025">
    <property type="entry name" value="GrpE"/>
    <property type="match status" value="1"/>
</dbReference>
<dbReference type="GO" id="GO:0042803">
    <property type="term" value="F:protein homodimerization activity"/>
    <property type="evidence" value="ECO:0007669"/>
    <property type="project" value="InterPro"/>
</dbReference>
<feature type="compositionally biased region" description="Basic and acidic residues" evidence="14">
    <location>
        <begin position="1"/>
        <end position="10"/>
    </location>
</feature>
<keyword evidence="6 10" id="KW-0143">Chaperone</keyword>
<keyword evidence="16" id="KW-1185">Reference proteome</keyword>
<dbReference type="HAMAP" id="MF_01151">
    <property type="entry name" value="GrpE"/>
    <property type="match status" value="1"/>
</dbReference>
<organism evidence="15 16">
    <name type="scientific">Halodesulfovibrio spirochaetisodalis</name>
    <dbReference type="NCBI Taxonomy" id="1560234"/>
    <lineage>
        <taxon>Bacteria</taxon>
        <taxon>Pseudomonadati</taxon>
        <taxon>Thermodesulfobacteriota</taxon>
        <taxon>Desulfovibrionia</taxon>
        <taxon>Desulfovibrionales</taxon>
        <taxon>Desulfovibrionaceae</taxon>
        <taxon>Halodesulfovibrio</taxon>
    </lineage>
</organism>
<sequence>MGEDTVKPEETAEAAEQEQTTEIVLSDEEVQKLAKERVCPDCNTMQDAEEVRIRCLAEMENFKKRLQREREEQFKYATESVLGDLLPTLDNLQLAIDYGRNLEGCENMLIGVEMTQKLLIEAIERHGLCQLGEKHDEFNPEVHEAVGQENCDEVPEGHVKHVMQRGYKLKDRLIRPAKVIVSGGK</sequence>
<evidence type="ECO:0000256" key="14">
    <source>
        <dbReference type="SAM" id="MobiDB-lite"/>
    </source>
</evidence>
<comment type="function">
    <text evidence="7 10 11">Participates actively in the response to hyperosmotic and heat shock by preventing the aggregation of stress-denatured proteins, in association with DnaK and GrpE. It is the nucleotide exchange factor for DnaK and may function as a thermosensor. Unfolded proteins bind initially to DnaJ; upon interaction with the DnaJ-bound protein, DnaK hydrolyzes its bound ATP, resulting in the formation of a stable complex. GrpE releases ADP from DnaK; ATP binding to DnaK triggers the release of the substrate protein, thus completing the reaction cycle. Several rounds of ATP-dependent interactions between DnaJ, DnaK and GrpE are required for fully efficient folding.</text>
</comment>
<evidence type="ECO:0000256" key="11">
    <source>
        <dbReference type="RuleBase" id="RU000639"/>
    </source>
</evidence>
<dbReference type="InterPro" id="IPR013805">
    <property type="entry name" value="GrpE_CC"/>
</dbReference>
<gene>
    <name evidence="10" type="primary">grpE</name>
    <name evidence="15" type="ORF">SP90_06530</name>
</gene>
<dbReference type="CDD" id="cd00446">
    <property type="entry name" value="GrpE"/>
    <property type="match status" value="1"/>
</dbReference>
<keyword evidence="5 10" id="KW-0346">Stress response</keyword>
<evidence type="ECO:0000256" key="6">
    <source>
        <dbReference type="ARBA" id="ARBA00023186"/>
    </source>
</evidence>
<dbReference type="Gene3D" id="2.30.22.10">
    <property type="entry name" value="Head domain of nucleotide exchange factor GrpE"/>
    <property type="match status" value="1"/>
</dbReference>
<dbReference type="AlphaFoldDB" id="A0A1B7XEL0"/>
<dbReference type="InterPro" id="IPR009012">
    <property type="entry name" value="GrpE_head"/>
</dbReference>
<dbReference type="PANTHER" id="PTHR21237:SF23">
    <property type="entry name" value="GRPE PROTEIN HOMOLOG, MITOCHONDRIAL"/>
    <property type="match status" value="1"/>
</dbReference>
<dbReference type="STRING" id="1560234.SP90_06530"/>
<accession>A0A1B7XEL0</accession>
<dbReference type="InterPro" id="IPR000740">
    <property type="entry name" value="GrpE"/>
</dbReference>
<dbReference type="GO" id="GO:0051087">
    <property type="term" value="F:protein-folding chaperone binding"/>
    <property type="evidence" value="ECO:0007669"/>
    <property type="project" value="InterPro"/>
</dbReference>
<keyword evidence="13" id="KW-0175">Coiled coil</keyword>
<reference evidence="15 16" key="1">
    <citation type="submission" date="2015-01" db="EMBL/GenBank/DDBJ databases">
        <title>Desulfovibrio sp. JC271 draft genome sequence.</title>
        <authorList>
            <person name="Shivani Y."/>
            <person name="Subhash Y."/>
            <person name="Sasikala C."/>
            <person name="Ramana C.V."/>
        </authorList>
    </citation>
    <scope>NUCLEOTIDE SEQUENCE [LARGE SCALE GENOMIC DNA]</scope>
    <source>
        <strain evidence="15 16">JC271</strain>
    </source>
</reference>
<evidence type="ECO:0000256" key="10">
    <source>
        <dbReference type="HAMAP-Rule" id="MF_01151"/>
    </source>
</evidence>
<dbReference type="GO" id="GO:0000774">
    <property type="term" value="F:adenyl-nucleotide exchange factor activity"/>
    <property type="evidence" value="ECO:0007669"/>
    <property type="project" value="InterPro"/>
</dbReference>
<evidence type="ECO:0000313" key="15">
    <source>
        <dbReference type="EMBL" id="OBQ52631.1"/>
    </source>
</evidence>
<dbReference type="SUPFAM" id="SSF51064">
    <property type="entry name" value="Head domain of nucleotide exchange factor GrpE"/>
    <property type="match status" value="1"/>
</dbReference>
<evidence type="ECO:0000256" key="3">
    <source>
        <dbReference type="ARBA" id="ARBA00011738"/>
    </source>
</evidence>
<comment type="subcellular location">
    <subcellularLocation>
        <location evidence="1 10">Cytoplasm</location>
    </subcellularLocation>
</comment>
<dbReference type="PROSITE" id="PS01071">
    <property type="entry name" value="GRPE"/>
    <property type="match status" value="1"/>
</dbReference>
<comment type="similarity">
    <text evidence="2 10 12">Belongs to the GrpE family.</text>
</comment>
<dbReference type="RefSeq" id="WP_066853795.1">
    <property type="nucleotide sequence ID" value="NZ_JXMS01000009.1"/>
</dbReference>
<dbReference type="Proteomes" id="UP000091979">
    <property type="component" value="Unassembled WGS sequence"/>
</dbReference>
<dbReference type="GO" id="GO:0006457">
    <property type="term" value="P:protein folding"/>
    <property type="evidence" value="ECO:0007669"/>
    <property type="project" value="InterPro"/>
</dbReference>
<dbReference type="GO" id="GO:0051082">
    <property type="term" value="F:unfolded protein binding"/>
    <property type="evidence" value="ECO:0007669"/>
    <property type="project" value="TreeGrafter"/>
</dbReference>
<evidence type="ECO:0000256" key="7">
    <source>
        <dbReference type="ARBA" id="ARBA00053401"/>
    </source>
</evidence>
<evidence type="ECO:0000256" key="1">
    <source>
        <dbReference type="ARBA" id="ARBA00004496"/>
    </source>
</evidence>
<evidence type="ECO:0000256" key="2">
    <source>
        <dbReference type="ARBA" id="ARBA00009054"/>
    </source>
</evidence>
<proteinExistence type="inferred from homology"/>
<keyword evidence="4 10" id="KW-0963">Cytoplasm</keyword>
<evidence type="ECO:0000256" key="5">
    <source>
        <dbReference type="ARBA" id="ARBA00023016"/>
    </source>
</evidence>
<feature type="coiled-coil region" evidence="13">
    <location>
        <begin position="45"/>
        <end position="72"/>
    </location>
</feature>
<evidence type="ECO:0000256" key="12">
    <source>
        <dbReference type="RuleBase" id="RU004478"/>
    </source>
</evidence>
<evidence type="ECO:0000256" key="9">
    <source>
        <dbReference type="ARBA" id="ARBA00076414"/>
    </source>
</evidence>
<dbReference type="Gene3D" id="3.90.20.20">
    <property type="match status" value="1"/>
</dbReference>
<dbReference type="PATRIC" id="fig|1560234.3.peg.3279"/>
<dbReference type="FunFam" id="2.30.22.10:FF:000001">
    <property type="entry name" value="Protein GrpE"/>
    <property type="match status" value="1"/>
</dbReference>